<feature type="transmembrane region" description="Helical" evidence="1">
    <location>
        <begin position="27"/>
        <end position="46"/>
    </location>
</feature>
<keyword evidence="1" id="KW-1133">Transmembrane helix</keyword>
<keyword evidence="1" id="KW-0812">Transmembrane</keyword>
<protein>
    <recommendedName>
        <fullName evidence="4">Amidase</fullName>
    </recommendedName>
</protein>
<dbReference type="RefSeq" id="WP_014802951.1">
    <property type="nucleotide sequence ID" value="NC_018020.1"/>
</dbReference>
<evidence type="ECO:0000313" key="3">
    <source>
        <dbReference type="Proteomes" id="UP000006048"/>
    </source>
</evidence>
<dbReference type="HOGENOM" id="CLU_162088_0_0_12"/>
<sequence length="126" mass="14394">MSHGRNEGDRATDSRRPSMMRKILKRALQLVGVVVLAAVVFLLVNFRHTAAFPSIISSFYSKEFCSCYFVTEGTVEQCHNFARQWVPTQSFELDKEKRTVTVKGLFVTTTARYTGDRYGCVLDSWQ</sequence>
<gene>
    <name evidence="2" type="ordered locus">Turpa_1795</name>
</gene>
<evidence type="ECO:0000313" key="2">
    <source>
        <dbReference type="EMBL" id="AFM12442.1"/>
    </source>
</evidence>
<keyword evidence="1" id="KW-0472">Membrane</keyword>
<accession>I4B585</accession>
<dbReference type="EMBL" id="CP002959">
    <property type="protein sequence ID" value="AFM12442.1"/>
    <property type="molecule type" value="Genomic_DNA"/>
</dbReference>
<reference evidence="2 3" key="1">
    <citation type="submission" date="2012-06" db="EMBL/GenBank/DDBJ databases">
        <title>The complete chromosome of genome of Turneriella parva DSM 21527.</title>
        <authorList>
            <consortium name="US DOE Joint Genome Institute (JGI-PGF)"/>
            <person name="Lucas S."/>
            <person name="Han J."/>
            <person name="Lapidus A."/>
            <person name="Bruce D."/>
            <person name="Goodwin L."/>
            <person name="Pitluck S."/>
            <person name="Peters L."/>
            <person name="Kyrpides N."/>
            <person name="Mavromatis K."/>
            <person name="Ivanova N."/>
            <person name="Mikhailova N."/>
            <person name="Chertkov O."/>
            <person name="Detter J.C."/>
            <person name="Tapia R."/>
            <person name="Han C."/>
            <person name="Land M."/>
            <person name="Hauser L."/>
            <person name="Markowitz V."/>
            <person name="Cheng J.-F."/>
            <person name="Hugenholtz P."/>
            <person name="Woyke T."/>
            <person name="Wu D."/>
            <person name="Gronow S."/>
            <person name="Wellnitz S."/>
            <person name="Brambilla E."/>
            <person name="Klenk H.-P."/>
            <person name="Eisen J.A."/>
        </authorList>
    </citation>
    <scope>NUCLEOTIDE SEQUENCE [LARGE SCALE GENOMIC DNA]</scope>
    <source>
        <strain evidence="3">ATCC BAA-1111 / DSM 21527 / NCTC 11395 / H</strain>
    </source>
</reference>
<dbReference type="STRING" id="869212.Turpa_1795"/>
<name>I4B585_TURPD</name>
<dbReference type="PATRIC" id="fig|869212.3.peg.1794"/>
<keyword evidence="3" id="KW-1185">Reference proteome</keyword>
<evidence type="ECO:0008006" key="4">
    <source>
        <dbReference type="Google" id="ProtNLM"/>
    </source>
</evidence>
<organism evidence="2 3">
    <name type="scientific">Turneriella parva (strain ATCC BAA-1111 / DSM 21527 / NCTC 11395 / H)</name>
    <name type="common">Leptospira parva</name>
    <dbReference type="NCBI Taxonomy" id="869212"/>
    <lineage>
        <taxon>Bacteria</taxon>
        <taxon>Pseudomonadati</taxon>
        <taxon>Spirochaetota</taxon>
        <taxon>Spirochaetia</taxon>
        <taxon>Leptospirales</taxon>
        <taxon>Leptospiraceae</taxon>
        <taxon>Turneriella</taxon>
    </lineage>
</organism>
<proteinExistence type="predicted"/>
<evidence type="ECO:0000256" key="1">
    <source>
        <dbReference type="SAM" id="Phobius"/>
    </source>
</evidence>
<dbReference type="KEGG" id="tpx:Turpa_1795"/>
<dbReference type="AlphaFoldDB" id="I4B585"/>
<dbReference type="Proteomes" id="UP000006048">
    <property type="component" value="Chromosome"/>
</dbReference>